<dbReference type="Pfam" id="PF05932">
    <property type="entry name" value="CesT"/>
    <property type="match status" value="1"/>
</dbReference>
<comment type="caution">
    <text evidence="1">The sequence shown here is derived from an EMBL/GenBank/DDBJ whole genome shotgun (WGS) entry which is preliminary data.</text>
</comment>
<dbReference type="CDD" id="cd16364">
    <property type="entry name" value="T3SC_I-like"/>
    <property type="match status" value="1"/>
</dbReference>
<dbReference type="Proteomes" id="UP000474758">
    <property type="component" value="Unassembled WGS sequence"/>
</dbReference>
<dbReference type="SUPFAM" id="SSF69635">
    <property type="entry name" value="Type III secretory system chaperone-like"/>
    <property type="match status" value="1"/>
</dbReference>
<reference evidence="1 2" key="1">
    <citation type="submission" date="2020-02" db="EMBL/GenBank/DDBJ databases">
        <title>Rhodobacter translucens sp. nov., a novel bacterium isolated from activated sludge.</title>
        <authorList>
            <person name="Liu J."/>
        </authorList>
    </citation>
    <scope>NUCLEOTIDE SEQUENCE [LARGE SCALE GENOMIC DNA]</scope>
    <source>
        <strain evidence="1 2">HX-7-19</strain>
    </source>
</reference>
<dbReference type="EMBL" id="JAALFE010000002">
    <property type="protein sequence ID" value="NGQ89866.1"/>
    <property type="molecule type" value="Genomic_DNA"/>
</dbReference>
<keyword evidence="2" id="KW-1185">Reference proteome</keyword>
<accession>A0A6M1TS40</accession>
<organism evidence="1 2">
    <name type="scientific">Paragemmobacter kunshanensis</name>
    <dbReference type="NCBI Taxonomy" id="2583234"/>
    <lineage>
        <taxon>Bacteria</taxon>
        <taxon>Pseudomonadati</taxon>
        <taxon>Pseudomonadota</taxon>
        <taxon>Alphaproteobacteria</taxon>
        <taxon>Rhodobacterales</taxon>
        <taxon>Paracoccaceae</taxon>
        <taxon>Paragemmobacter</taxon>
    </lineage>
</organism>
<evidence type="ECO:0000313" key="2">
    <source>
        <dbReference type="Proteomes" id="UP000474758"/>
    </source>
</evidence>
<gene>
    <name evidence="1" type="ORF">G5V65_03075</name>
</gene>
<protein>
    <submittedName>
        <fullName evidence="1">Type III secretion system chaperone</fullName>
    </submittedName>
</protein>
<dbReference type="Gene3D" id="3.30.1460.10">
    <property type="match status" value="1"/>
</dbReference>
<dbReference type="AlphaFoldDB" id="A0A6M1TS40"/>
<sequence length="151" mass="16481">MLASPEEALAAIARHAKLPGLTFGSDRICSVDLGKDLWIEIEDKAEDATIRFHAALGYAGDLGVNALHFLLEANFNGNRTGRAALAINPASDDVTLGQAVDPRHFTADTFFAEFETFARVALFWHGQLRDLPEDSVADDIVDTDETINLRL</sequence>
<dbReference type="InterPro" id="IPR010261">
    <property type="entry name" value="Tir_chaperone"/>
</dbReference>
<evidence type="ECO:0000313" key="1">
    <source>
        <dbReference type="EMBL" id="NGQ89866.1"/>
    </source>
</evidence>
<name>A0A6M1TS40_9RHOB</name>
<proteinExistence type="predicted"/>
<dbReference type="GO" id="GO:0030254">
    <property type="term" value="P:protein secretion by the type III secretion system"/>
    <property type="evidence" value="ECO:0007669"/>
    <property type="project" value="InterPro"/>
</dbReference>
<dbReference type="RefSeq" id="WP_165046976.1">
    <property type="nucleotide sequence ID" value="NZ_JAALFE010000002.1"/>
</dbReference>